<gene>
    <name evidence="2" type="ORF">EJO50_03640</name>
</gene>
<organism evidence="2 3">
    <name type="scientific">Iodobacter ciconiae</name>
    <dbReference type="NCBI Taxonomy" id="2496266"/>
    <lineage>
        <taxon>Bacteria</taxon>
        <taxon>Pseudomonadati</taxon>
        <taxon>Pseudomonadota</taxon>
        <taxon>Betaproteobacteria</taxon>
        <taxon>Neisseriales</taxon>
        <taxon>Chitinibacteraceae</taxon>
        <taxon>Iodobacter</taxon>
    </lineage>
</organism>
<feature type="compositionally biased region" description="Polar residues" evidence="1">
    <location>
        <begin position="84"/>
        <end position="93"/>
    </location>
</feature>
<evidence type="ECO:0000313" key="3">
    <source>
        <dbReference type="Proteomes" id="UP000282438"/>
    </source>
</evidence>
<proteinExistence type="predicted"/>
<evidence type="ECO:0000256" key="1">
    <source>
        <dbReference type="SAM" id="MobiDB-lite"/>
    </source>
</evidence>
<sequence>MHYLHTTGMGGNLKQLNNPESCSPNSYADWVFSLCQRILWEGKNCLYSPRNVALPIRASTSQGKPLINKMQANQQKNQKKPTNGQHVIQHNKTPPQPPCPLCPSHFAFPVMINAYSLPWPVITEAMNC</sequence>
<reference evidence="2 3" key="1">
    <citation type="submission" date="2018-12" db="EMBL/GenBank/DDBJ databases">
        <title>Complete genome sequence of Iodobacter sp. H11R3.</title>
        <authorList>
            <person name="Bae J.-W."/>
        </authorList>
    </citation>
    <scope>NUCLEOTIDE SEQUENCE [LARGE SCALE GENOMIC DNA]</scope>
    <source>
        <strain evidence="2 3">H11R3</strain>
    </source>
</reference>
<dbReference type="KEGG" id="iod:EJO50_03640"/>
<feature type="region of interest" description="Disordered" evidence="1">
    <location>
        <begin position="72"/>
        <end position="94"/>
    </location>
</feature>
<dbReference type="Proteomes" id="UP000282438">
    <property type="component" value="Chromosome"/>
</dbReference>
<accession>A0A3S8ZQB0</accession>
<dbReference type="EMBL" id="CP034433">
    <property type="protein sequence ID" value="AZN35657.1"/>
    <property type="molecule type" value="Genomic_DNA"/>
</dbReference>
<protein>
    <submittedName>
        <fullName evidence="2">Uncharacterized protein</fullName>
    </submittedName>
</protein>
<feature type="compositionally biased region" description="Low complexity" evidence="1">
    <location>
        <begin position="72"/>
        <end position="83"/>
    </location>
</feature>
<dbReference type="AlphaFoldDB" id="A0A3S8ZQB0"/>
<name>A0A3S8ZQB0_9NEIS</name>
<evidence type="ECO:0000313" key="2">
    <source>
        <dbReference type="EMBL" id="AZN35657.1"/>
    </source>
</evidence>
<keyword evidence="3" id="KW-1185">Reference proteome</keyword>
<dbReference type="RefSeq" id="WP_125971675.1">
    <property type="nucleotide sequence ID" value="NZ_CP034433.1"/>
</dbReference>